<name>A0AAV4CR42_9GAST</name>
<reference evidence="1 2" key="1">
    <citation type="journal article" date="2021" name="Elife">
        <title>Chloroplast acquisition without the gene transfer in kleptoplastic sea slugs, Plakobranchus ocellatus.</title>
        <authorList>
            <person name="Maeda T."/>
            <person name="Takahashi S."/>
            <person name="Yoshida T."/>
            <person name="Shimamura S."/>
            <person name="Takaki Y."/>
            <person name="Nagai Y."/>
            <person name="Toyoda A."/>
            <person name="Suzuki Y."/>
            <person name="Arimoto A."/>
            <person name="Ishii H."/>
            <person name="Satoh N."/>
            <person name="Nishiyama T."/>
            <person name="Hasebe M."/>
            <person name="Maruyama T."/>
            <person name="Minagawa J."/>
            <person name="Obokata J."/>
            <person name="Shigenobu S."/>
        </authorList>
    </citation>
    <scope>NUCLEOTIDE SEQUENCE [LARGE SCALE GENOMIC DNA]</scope>
</reference>
<comment type="caution">
    <text evidence="1">The sequence shown here is derived from an EMBL/GenBank/DDBJ whole genome shotgun (WGS) entry which is preliminary data.</text>
</comment>
<protein>
    <submittedName>
        <fullName evidence="1">Uncharacterized protein</fullName>
    </submittedName>
</protein>
<gene>
    <name evidence="1" type="ORF">PoB_006085900</name>
</gene>
<evidence type="ECO:0000313" key="2">
    <source>
        <dbReference type="Proteomes" id="UP000735302"/>
    </source>
</evidence>
<proteinExistence type="predicted"/>
<accession>A0AAV4CR42</accession>
<keyword evidence="2" id="KW-1185">Reference proteome</keyword>
<dbReference type="Proteomes" id="UP000735302">
    <property type="component" value="Unassembled WGS sequence"/>
</dbReference>
<dbReference type="AlphaFoldDB" id="A0AAV4CR42"/>
<sequence>MKDLRRRKIFTDQSTINLERLVGDNSVRDRVAAGFQKEGKMLGRELWYTHSSRYFHCSLNGCSVTVGKFFLILPTVQTWRPLTFICLDP</sequence>
<dbReference type="EMBL" id="BLXT01006891">
    <property type="protein sequence ID" value="GFO34354.1"/>
    <property type="molecule type" value="Genomic_DNA"/>
</dbReference>
<evidence type="ECO:0000313" key="1">
    <source>
        <dbReference type="EMBL" id="GFO34354.1"/>
    </source>
</evidence>
<organism evidence="1 2">
    <name type="scientific">Plakobranchus ocellatus</name>
    <dbReference type="NCBI Taxonomy" id="259542"/>
    <lineage>
        <taxon>Eukaryota</taxon>
        <taxon>Metazoa</taxon>
        <taxon>Spiralia</taxon>
        <taxon>Lophotrochozoa</taxon>
        <taxon>Mollusca</taxon>
        <taxon>Gastropoda</taxon>
        <taxon>Heterobranchia</taxon>
        <taxon>Euthyneura</taxon>
        <taxon>Panpulmonata</taxon>
        <taxon>Sacoglossa</taxon>
        <taxon>Placobranchoidea</taxon>
        <taxon>Plakobranchidae</taxon>
        <taxon>Plakobranchus</taxon>
    </lineage>
</organism>